<gene>
    <name evidence="1" type="ORF">T260_16220</name>
</gene>
<comment type="caution">
    <text evidence="1">The sequence shown here is derived from an EMBL/GenBank/DDBJ whole genome shotgun (WGS) entry which is preliminary data.</text>
</comment>
<keyword evidence="2" id="KW-1185">Reference proteome</keyword>
<evidence type="ECO:0000313" key="2">
    <source>
        <dbReference type="Proteomes" id="UP000018339"/>
    </source>
</evidence>
<accession>A0A7U9P4X2</accession>
<dbReference type="EMBL" id="AYSF01000088">
    <property type="protein sequence ID" value="ESU70948.1"/>
    <property type="molecule type" value="Genomic_DNA"/>
</dbReference>
<protein>
    <submittedName>
        <fullName evidence="1">Uncharacterized protein</fullName>
    </submittedName>
</protein>
<dbReference type="AlphaFoldDB" id="A0A7U9P4X2"/>
<evidence type="ECO:0000313" key="1">
    <source>
        <dbReference type="EMBL" id="ESU70948.1"/>
    </source>
</evidence>
<sequence length="29" mass="3454">MRGVSYWKLGIDFPQNWLLIADQFTVVKK</sequence>
<proteinExistence type="predicted"/>
<dbReference type="Proteomes" id="UP000018339">
    <property type="component" value="Unassembled WGS sequence"/>
</dbReference>
<name>A0A7U9P4X2_GEOTM</name>
<reference evidence="1 2" key="1">
    <citation type="journal article" date="2014" name="Genome Announc.">
        <title>Draft Genome Sequence of Geobacillus thermopakistaniensis Strain MAS1.</title>
        <authorList>
            <person name="Siddiqui M.A."/>
            <person name="Rashid N."/>
            <person name="Ayyampalayam S."/>
            <person name="Whitman W.B."/>
        </authorList>
    </citation>
    <scope>NUCLEOTIDE SEQUENCE [LARGE SCALE GENOMIC DNA]</scope>
    <source>
        <strain evidence="1 2">MAS1</strain>
    </source>
</reference>
<organism evidence="1 2">
    <name type="scientific">Geobacillus thermopakistaniensis (strain MAS1)</name>
    <dbReference type="NCBI Taxonomy" id="1408282"/>
    <lineage>
        <taxon>Bacteria</taxon>
        <taxon>Bacillati</taxon>
        <taxon>Bacillota</taxon>
        <taxon>Bacilli</taxon>
        <taxon>Bacillales</taxon>
        <taxon>Anoxybacillaceae</taxon>
        <taxon>Geobacillus</taxon>
    </lineage>
</organism>